<keyword evidence="7" id="KW-1185">Reference proteome</keyword>
<keyword evidence="4" id="KW-0732">Signal</keyword>
<sequence>MIRFAITVLLLGLALGQRRNIAYEDCGCNAKILSVEIEPCDSDPCVLKRGTTSKIHFTLIADQDSETASLSASIRMFLGFMMPIPGLESNLCKDIIQCPVVKGKTYTGVMEVAVPSFAPSMETSVQIKIVGDKGVSICTKSNVLIE</sequence>
<evidence type="ECO:0000313" key="7">
    <source>
        <dbReference type="Proteomes" id="UP001321473"/>
    </source>
</evidence>
<evidence type="ECO:0000259" key="5">
    <source>
        <dbReference type="SMART" id="SM00737"/>
    </source>
</evidence>
<accession>A0AAQ4FEN8</accession>
<feature type="signal peptide" evidence="4">
    <location>
        <begin position="1"/>
        <end position="16"/>
    </location>
</feature>
<dbReference type="PANTHER" id="PTHR11306">
    <property type="entry name" value="NIEMANN PICK TYPE C2 PROTEIN NPC2-RELATED"/>
    <property type="match status" value="1"/>
</dbReference>
<dbReference type="GO" id="GO:0032934">
    <property type="term" value="F:sterol binding"/>
    <property type="evidence" value="ECO:0007669"/>
    <property type="project" value="InterPro"/>
</dbReference>
<gene>
    <name evidence="6" type="ORF">V5799_008227</name>
</gene>
<dbReference type="Proteomes" id="UP001321473">
    <property type="component" value="Unassembled WGS sequence"/>
</dbReference>
<dbReference type="PANTHER" id="PTHR11306:SF68">
    <property type="entry name" value="NPC INTRACELLULAR CHOLESTEROL TRANSPORTER 2"/>
    <property type="match status" value="1"/>
</dbReference>
<evidence type="ECO:0000313" key="6">
    <source>
        <dbReference type="EMBL" id="KAK8785406.1"/>
    </source>
</evidence>
<dbReference type="InterPro" id="IPR039670">
    <property type="entry name" value="NPC2-like"/>
</dbReference>
<keyword evidence="3" id="KW-0964">Secreted</keyword>
<dbReference type="SUPFAM" id="SSF81296">
    <property type="entry name" value="E set domains"/>
    <property type="match status" value="1"/>
</dbReference>
<dbReference type="Gene3D" id="2.60.40.770">
    <property type="match status" value="1"/>
</dbReference>
<dbReference type="FunFam" id="2.60.40.770:FF:000001">
    <property type="entry name" value="NPC intracellular cholesterol transporter 2"/>
    <property type="match status" value="1"/>
</dbReference>
<proteinExistence type="inferred from homology"/>
<dbReference type="EMBL" id="JARKHS020003590">
    <property type="protein sequence ID" value="KAK8785406.1"/>
    <property type="molecule type" value="Genomic_DNA"/>
</dbReference>
<dbReference type="InterPro" id="IPR003172">
    <property type="entry name" value="ML_dom"/>
</dbReference>
<comment type="similarity">
    <text evidence="2">Belongs to the NPC2 family.</text>
</comment>
<evidence type="ECO:0000256" key="2">
    <source>
        <dbReference type="ARBA" id="ARBA00006370"/>
    </source>
</evidence>
<dbReference type="AlphaFoldDB" id="A0AAQ4FEN8"/>
<evidence type="ECO:0000256" key="3">
    <source>
        <dbReference type="ARBA" id="ARBA00022525"/>
    </source>
</evidence>
<protein>
    <recommendedName>
        <fullName evidence="5">MD-2-related lipid-recognition domain-containing protein</fullName>
    </recommendedName>
</protein>
<name>A0AAQ4FEN8_AMBAM</name>
<dbReference type="InterPro" id="IPR014756">
    <property type="entry name" value="Ig_E-set"/>
</dbReference>
<evidence type="ECO:0000256" key="4">
    <source>
        <dbReference type="SAM" id="SignalP"/>
    </source>
</evidence>
<comment type="caution">
    <text evidence="6">The sequence shown here is derived from an EMBL/GenBank/DDBJ whole genome shotgun (WGS) entry which is preliminary data.</text>
</comment>
<dbReference type="GO" id="GO:0015918">
    <property type="term" value="P:sterol transport"/>
    <property type="evidence" value="ECO:0007669"/>
    <property type="project" value="InterPro"/>
</dbReference>
<dbReference type="Pfam" id="PF02221">
    <property type="entry name" value="E1_DerP2_DerF2"/>
    <property type="match status" value="1"/>
</dbReference>
<dbReference type="SMART" id="SM00737">
    <property type="entry name" value="ML"/>
    <property type="match status" value="1"/>
</dbReference>
<comment type="subcellular location">
    <subcellularLocation>
        <location evidence="1">Secreted</location>
    </subcellularLocation>
</comment>
<feature type="chain" id="PRO_5042891586" description="MD-2-related lipid-recognition domain-containing protein" evidence="4">
    <location>
        <begin position="17"/>
        <end position="146"/>
    </location>
</feature>
<reference evidence="6 7" key="1">
    <citation type="journal article" date="2023" name="Arcadia Sci">
        <title>De novo assembly of a long-read Amblyomma americanum tick genome.</title>
        <authorList>
            <person name="Chou S."/>
            <person name="Poskanzer K.E."/>
            <person name="Rollins M."/>
            <person name="Thuy-Boun P.S."/>
        </authorList>
    </citation>
    <scope>NUCLEOTIDE SEQUENCE [LARGE SCALE GENOMIC DNA]</scope>
    <source>
        <strain evidence="6">F_SG_1</strain>
        <tissue evidence="6">Salivary glands</tissue>
    </source>
</reference>
<evidence type="ECO:0000256" key="1">
    <source>
        <dbReference type="ARBA" id="ARBA00004613"/>
    </source>
</evidence>
<feature type="domain" description="MD-2-related lipid-recognition" evidence="5">
    <location>
        <begin position="23"/>
        <end position="143"/>
    </location>
</feature>
<organism evidence="6 7">
    <name type="scientific">Amblyomma americanum</name>
    <name type="common">Lone star tick</name>
    <dbReference type="NCBI Taxonomy" id="6943"/>
    <lineage>
        <taxon>Eukaryota</taxon>
        <taxon>Metazoa</taxon>
        <taxon>Ecdysozoa</taxon>
        <taxon>Arthropoda</taxon>
        <taxon>Chelicerata</taxon>
        <taxon>Arachnida</taxon>
        <taxon>Acari</taxon>
        <taxon>Parasitiformes</taxon>
        <taxon>Ixodida</taxon>
        <taxon>Ixodoidea</taxon>
        <taxon>Ixodidae</taxon>
        <taxon>Amblyomminae</taxon>
        <taxon>Amblyomma</taxon>
    </lineage>
</organism>
<dbReference type="GO" id="GO:0005576">
    <property type="term" value="C:extracellular region"/>
    <property type="evidence" value="ECO:0007669"/>
    <property type="project" value="UniProtKB-SubCell"/>
</dbReference>